<dbReference type="InterPro" id="IPR025943">
    <property type="entry name" value="Sigma_54_int_dom_ATP-bd_2"/>
</dbReference>
<dbReference type="RefSeq" id="WP_217850528.1">
    <property type="nucleotide sequence ID" value="NZ_CP077073.1"/>
</dbReference>
<protein>
    <submittedName>
        <fullName evidence="7">Sigma-54-dependent Fis family transcriptional regulator</fullName>
    </submittedName>
</protein>
<dbReference type="Pfam" id="PF02954">
    <property type="entry name" value="HTH_8"/>
    <property type="match status" value="1"/>
</dbReference>
<dbReference type="InterPro" id="IPR003018">
    <property type="entry name" value="GAF"/>
</dbReference>
<dbReference type="SMART" id="SM00382">
    <property type="entry name" value="AAA"/>
    <property type="match status" value="1"/>
</dbReference>
<feature type="domain" description="Sigma-54 factor interaction" evidence="6">
    <location>
        <begin position="331"/>
        <end position="556"/>
    </location>
</feature>
<evidence type="ECO:0000256" key="4">
    <source>
        <dbReference type="ARBA" id="ARBA00023125"/>
    </source>
</evidence>
<keyword evidence="3" id="KW-0805">Transcription regulation</keyword>
<sequence>MQSNPFSRHAQQVLTVAHGQPSGPGSDPSIARSWLRCLEDYHLDPARAQAPVVLEHGRLLESRERLHQVLQIADTEMNSLHQQLSGAGHAVLLTDARGVILNCVTAPSERRIFERAGLWLGADWSEAREGTNGIGTCLVERQALTIHQDEHFRGRHTGLTCSASPVFDPHGELLAVLDVSSARPDVSRQSQFHTMALVNLSAKMIESCYFLRHFEQQWLLRFHLQAESVGLFSEGLLAFDGDGRICAANQSALNLLGSIRGGVLGKPLERFFACSHDELFSRATPQGSTAWPLHTRDGRQVFASLRGQARAPVWSVPAALPQARPAVEPGICLLDPTLQEDFRRAVRVFERDVPLLLRGETGCGKEAFALAVHQAGARRHKPFVAINCASIPESLIESELFGYRGGSFTGSRKEGMRGKLLQADGGTLLLDEIGDMPLALQTRLLRVLEERQVVPIGGEPQAVDVRIISATHRDLLERVEQGSFREDLYYRLNGLEVALPAVRERSDKAALLDFLLRQEAQGQRVQLAAEARQALLDFAWPGNVRQMRNVLRTLVALCEDALVALSDLPAIIRSGAGPVGAALCRERAAQRPQDLTGDAQPAGAAAQPFRDTRPLLHAEHQALMEVLEAKHWHLTRVAEHLGISRNTLYRKLRKHGIARVY</sequence>
<dbReference type="Pfam" id="PF01590">
    <property type="entry name" value="GAF"/>
    <property type="match status" value="1"/>
</dbReference>
<dbReference type="PROSITE" id="PS50045">
    <property type="entry name" value="SIGMA54_INTERACT_4"/>
    <property type="match status" value="1"/>
</dbReference>
<dbReference type="InterPro" id="IPR002078">
    <property type="entry name" value="Sigma_54_int"/>
</dbReference>
<dbReference type="InterPro" id="IPR000014">
    <property type="entry name" value="PAS"/>
</dbReference>
<dbReference type="Proteomes" id="UP001047646">
    <property type="component" value="Chromosome"/>
</dbReference>
<evidence type="ECO:0000259" key="6">
    <source>
        <dbReference type="PROSITE" id="PS50045"/>
    </source>
</evidence>
<keyword evidence="5" id="KW-0804">Transcription</keyword>
<gene>
    <name evidence="7" type="ORF">KSS95_00125</name>
</gene>
<dbReference type="CDD" id="cd00130">
    <property type="entry name" value="PAS"/>
    <property type="match status" value="1"/>
</dbReference>
<dbReference type="PANTHER" id="PTHR32071:SF77">
    <property type="entry name" value="TRANSCRIPTIONAL REGULATORY PROTEIN"/>
    <property type="match status" value="1"/>
</dbReference>
<evidence type="ECO:0000256" key="2">
    <source>
        <dbReference type="ARBA" id="ARBA00022840"/>
    </source>
</evidence>
<keyword evidence="1" id="KW-0547">Nucleotide-binding</keyword>
<dbReference type="Pfam" id="PF25601">
    <property type="entry name" value="AAA_lid_14"/>
    <property type="match status" value="1"/>
</dbReference>
<dbReference type="InterPro" id="IPR058031">
    <property type="entry name" value="AAA_lid_NorR"/>
</dbReference>
<name>A0ABX8M8L5_9PSED</name>
<accession>A0ABX8M8L5</accession>
<dbReference type="InterPro" id="IPR003593">
    <property type="entry name" value="AAA+_ATPase"/>
</dbReference>
<evidence type="ECO:0000313" key="8">
    <source>
        <dbReference type="Proteomes" id="UP001047646"/>
    </source>
</evidence>
<evidence type="ECO:0000256" key="1">
    <source>
        <dbReference type="ARBA" id="ARBA00022741"/>
    </source>
</evidence>
<dbReference type="InterPro" id="IPR002197">
    <property type="entry name" value="HTH_Fis"/>
</dbReference>
<dbReference type="CDD" id="cd00009">
    <property type="entry name" value="AAA"/>
    <property type="match status" value="1"/>
</dbReference>
<keyword evidence="4" id="KW-0238">DNA-binding</keyword>
<reference evidence="7" key="1">
    <citation type="journal article" date="2021" name="Microorganisms">
        <title>The Ever-Expanding Pseudomonas Genus: Description of 43 New Species and Partition of the Pseudomonas putida Group.</title>
        <authorList>
            <person name="Girard L."/>
            <person name="Lood C."/>
            <person name="Hofte M."/>
            <person name="Vandamme P."/>
            <person name="Rokni-Zadeh H."/>
            <person name="van Noort V."/>
            <person name="Lavigne R."/>
            <person name="De Mot R."/>
        </authorList>
    </citation>
    <scope>NUCLEOTIDE SEQUENCE</scope>
    <source>
        <strain evidence="7">COW39</strain>
    </source>
</reference>
<keyword evidence="2" id="KW-0067">ATP-binding</keyword>
<dbReference type="PROSITE" id="PS00676">
    <property type="entry name" value="SIGMA54_INTERACT_2"/>
    <property type="match status" value="1"/>
</dbReference>
<evidence type="ECO:0000313" key="7">
    <source>
        <dbReference type="EMBL" id="QXH35273.1"/>
    </source>
</evidence>
<organism evidence="7 8">
    <name type="scientific">Pseudomonas muyukensis</name>
    <dbReference type="NCBI Taxonomy" id="2842357"/>
    <lineage>
        <taxon>Bacteria</taxon>
        <taxon>Pseudomonadati</taxon>
        <taxon>Pseudomonadota</taxon>
        <taxon>Gammaproteobacteria</taxon>
        <taxon>Pseudomonadales</taxon>
        <taxon>Pseudomonadaceae</taxon>
        <taxon>Pseudomonas</taxon>
    </lineage>
</organism>
<dbReference type="Pfam" id="PF00158">
    <property type="entry name" value="Sigma54_activat"/>
    <property type="match status" value="1"/>
</dbReference>
<proteinExistence type="predicted"/>
<dbReference type="PANTHER" id="PTHR32071">
    <property type="entry name" value="TRANSCRIPTIONAL REGULATORY PROTEIN"/>
    <property type="match status" value="1"/>
</dbReference>
<evidence type="ECO:0000256" key="3">
    <source>
        <dbReference type="ARBA" id="ARBA00023015"/>
    </source>
</evidence>
<dbReference type="EMBL" id="CP077073">
    <property type="protein sequence ID" value="QXH35273.1"/>
    <property type="molecule type" value="Genomic_DNA"/>
</dbReference>
<keyword evidence="8" id="KW-1185">Reference proteome</keyword>
<evidence type="ECO:0000256" key="5">
    <source>
        <dbReference type="ARBA" id="ARBA00023163"/>
    </source>
</evidence>